<evidence type="ECO:0000256" key="1">
    <source>
        <dbReference type="ARBA" id="ARBA00005436"/>
    </source>
</evidence>
<comment type="function">
    <text evidence="4">Forms part of the ribosomal stalk, playing a central role in the interaction of the ribosome with GTP-bound translation factors.</text>
</comment>
<dbReference type="AlphaFoldDB" id="A0A2V3HTM8"/>
<dbReference type="GO" id="GO:0005840">
    <property type="term" value="C:ribosome"/>
    <property type="evidence" value="ECO:0007669"/>
    <property type="project" value="UniProtKB-KW"/>
</dbReference>
<evidence type="ECO:0000313" key="7">
    <source>
        <dbReference type="Proteomes" id="UP000248161"/>
    </source>
</evidence>
<dbReference type="InterPro" id="IPR038716">
    <property type="entry name" value="P1/P2_N_sf"/>
</dbReference>
<evidence type="ECO:0000313" key="6">
    <source>
        <dbReference type="EMBL" id="PXF22470.1"/>
    </source>
</evidence>
<dbReference type="InterPro" id="IPR027534">
    <property type="entry name" value="Ribosomal_P1/P2"/>
</dbReference>
<dbReference type="FunFam" id="1.10.10.1410:FF:000002">
    <property type="entry name" value="60S acidic ribosomal protein P2"/>
    <property type="match status" value="1"/>
</dbReference>
<comment type="subunit">
    <text evidence="4">Part of the 50S ribosomal subunit. Homodimer, it forms part of the ribosomal stalk which helps the ribosome interact with GTP-bound translation factors. Forms a heptameric L10(L12)2(L12)2(L12)2 complex, where L10 forms an elongated spine to which the L12 dimers bind in a sequential fashion.</text>
</comment>
<evidence type="ECO:0000256" key="2">
    <source>
        <dbReference type="ARBA" id="ARBA00022980"/>
    </source>
</evidence>
<dbReference type="Gene3D" id="1.10.10.1410">
    <property type="match status" value="1"/>
</dbReference>
<sequence length="105" mass="10075">MKYVYAAMLLHSAEKNIDEDAVSAVLTAAGVDADGARVKALIASLGSVDIGEAMATAVAAPVASAAPAAAGGGGAAEAAPVEEAAAEEEPEEEGGGFEGLGSLFG</sequence>
<proteinExistence type="inferred from homology"/>
<feature type="region of interest" description="Disordered" evidence="5">
    <location>
        <begin position="67"/>
        <end position="105"/>
    </location>
</feature>
<accession>A0A2V3HTM8</accession>
<dbReference type="GO" id="GO:1990904">
    <property type="term" value="C:ribonucleoprotein complex"/>
    <property type="evidence" value="ECO:0007669"/>
    <property type="project" value="UniProtKB-KW"/>
</dbReference>
<dbReference type="GO" id="GO:0006414">
    <property type="term" value="P:translational elongation"/>
    <property type="evidence" value="ECO:0007669"/>
    <property type="project" value="InterPro"/>
</dbReference>
<gene>
    <name evidence="6" type="primary">rpl12p</name>
    <name evidence="4" type="synonym">rpl12</name>
    <name evidence="6" type="ORF">CXX69_00610</name>
</gene>
<name>A0A2V3HTM8_9ARCH</name>
<evidence type="ECO:0000256" key="5">
    <source>
        <dbReference type="SAM" id="MobiDB-lite"/>
    </source>
</evidence>
<comment type="similarity">
    <text evidence="1 4">Belongs to the eukaryotic ribosomal protein P1/P2 family.</text>
</comment>
<protein>
    <recommendedName>
        <fullName evidence="4">Large ribosomal subunit protein P1</fullName>
    </recommendedName>
</protein>
<dbReference type="NCBIfam" id="TIGR03685">
    <property type="entry name" value="ribo_P1_arch"/>
    <property type="match status" value="1"/>
</dbReference>
<dbReference type="Pfam" id="PF00428">
    <property type="entry name" value="Ribosomal_60s"/>
    <property type="match status" value="1"/>
</dbReference>
<keyword evidence="3 4" id="KW-0687">Ribonucleoprotein</keyword>
<evidence type="ECO:0000256" key="4">
    <source>
        <dbReference type="HAMAP-Rule" id="MF_01478"/>
    </source>
</evidence>
<feature type="compositionally biased region" description="Gly residues" evidence="5">
    <location>
        <begin position="96"/>
        <end position="105"/>
    </location>
</feature>
<dbReference type="EMBL" id="PSPG01000001">
    <property type="protein sequence ID" value="PXF22470.1"/>
    <property type="molecule type" value="Genomic_DNA"/>
</dbReference>
<comment type="caution">
    <text evidence="6">The sequence shown here is derived from an EMBL/GenBank/DDBJ whole genome shotgun (WGS) entry which is preliminary data.</text>
</comment>
<dbReference type="HAMAP" id="MF_01478">
    <property type="entry name" value="Ribosomal_L12_arch"/>
    <property type="match status" value="1"/>
</dbReference>
<dbReference type="GO" id="GO:0003735">
    <property type="term" value="F:structural constituent of ribosome"/>
    <property type="evidence" value="ECO:0007669"/>
    <property type="project" value="InterPro"/>
</dbReference>
<dbReference type="InterPro" id="IPR022295">
    <property type="entry name" value="Ribosomal_P1_arc"/>
</dbReference>
<keyword evidence="2 4" id="KW-0689">Ribosomal protein</keyword>
<evidence type="ECO:0000256" key="3">
    <source>
        <dbReference type="ARBA" id="ARBA00023274"/>
    </source>
</evidence>
<organism evidence="6 7">
    <name type="scientific">Candidatus Thalassarchaeum betae</name>
    <dbReference type="NCBI Taxonomy" id="2599289"/>
    <lineage>
        <taxon>Archaea</taxon>
        <taxon>Methanobacteriati</taxon>
        <taxon>Thermoplasmatota</taxon>
        <taxon>Candidatus Poseidoniia</taxon>
        <taxon>Candidatus Poseidoniales</taxon>
        <taxon>Candidatus Thalassarchaeaceae</taxon>
        <taxon>Candidatus Thalassarchaeum</taxon>
    </lineage>
</organism>
<feature type="compositionally biased region" description="Acidic residues" evidence="5">
    <location>
        <begin position="84"/>
        <end position="95"/>
    </location>
</feature>
<dbReference type="Proteomes" id="UP000248161">
    <property type="component" value="Unassembled WGS sequence"/>
</dbReference>
<reference evidence="6 7" key="1">
    <citation type="journal article" date="2015" name="Nat. Commun.">
        <title>Genomic and transcriptomic evidence for scavenging of diverse organic compounds by widespread deep-sea archaea.</title>
        <authorList>
            <person name="Li M."/>
            <person name="Baker B.J."/>
            <person name="Anantharaman K."/>
            <person name="Jain S."/>
            <person name="Breier J.A."/>
            <person name="Dick G.J."/>
        </authorList>
    </citation>
    <scope>NUCLEOTIDE SEQUENCE [LARGE SCALE GENOMIC DNA]</scope>
    <source>
        <strain evidence="6">Cayman_51_deep</strain>
    </source>
</reference>